<comment type="caution">
    <text evidence="1">The sequence shown here is derived from an EMBL/GenBank/DDBJ whole genome shotgun (WGS) entry which is preliminary data.</text>
</comment>
<dbReference type="EMBL" id="JAETWB010000026">
    <property type="protein sequence ID" value="MBL6081398.1"/>
    <property type="molecule type" value="Genomic_DNA"/>
</dbReference>
<keyword evidence="2" id="KW-1185">Reference proteome</keyword>
<protein>
    <submittedName>
        <fullName evidence="1">DUF2924 domain-containing protein</fullName>
    </submittedName>
</protein>
<organism evidence="1 2">
    <name type="scientific">Belnapia arida</name>
    <dbReference type="NCBI Taxonomy" id="2804533"/>
    <lineage>
        <taxon>Bacteria</taxon>
        <taxon>Pseudomonadati</taxon>
        <taxon>Pseudomonadota</taxon>
        <taxon>Alphaproteobacteria</taxon>
        <taxon>Acetobacterales</taxon>
        <taxon>Roseomonadaceae</taxon>
        <taxon>Belnapia</taxon>
    </lineage>
</organism>
<evidence type="ECO:0000313" key="1">
    <source>
        <dbReference type="EMBL" id="MBL6081398.1"/>
    </source>
</evidence>
<dbReference type="Proteomes" id="UP000660885">
    <property type="component" value="Unassembled WGS sequence"/>
</dbReference>
<evidence type="ECO:0000313" key="2">
    <source>
        <dbReference type="Proteomes" id="UP000660885"/>
    </source>
</evidence>
<sequence>MPRIATQKPAQAPAPTIAAIPPADVLGRLAALQVAPITRLKQQWRELYGKEPPPFNRAYIQSRLAYRIQELAYGGLKPETRARLEALGEQLDGGNVVLRRIRADSRPLPGTRLIREYDGVQHVVTIRADDFEYEGRPYRSLSAIARHITGTRWNGWTFFGLKGRPSV</sequence>
<reference evidence="1 2" key="1">
    <citation type="submission" date="2021-01" db="EMBL/GenBank/DDBJ databases">
        <title>Belnapia mucosa sp. nov. and Belnapia arida sp. nov., isolated from the Tabernas Desert (Almeria, Spain).</title>
        <authorList>
            <person name="Molina-Menor E."/>
            <person name="Vidal-Verdu A."/>
            <person name="Calonge A."/>
            <person name="Satari L."/>
            <person name="Pereto J."/>
            <person name="Porcar M."/>
        </authorList>
    </citation>
    <scope>NUCLEOTIDE SEQUENCE [LARGE SCALE GENOMIC DNA]</scope>
    <source>
        <strain evidence="1 2">T18</strain>
    </source>
</reference>
<dbReference type="RefSeq" id="WP_202834618.1">
    <property type="nucleotide sequence ID" value="NZ_JAETWB010000026.1"/>
</dbReference>
<proteinExistence type="predicted"/>
<dbReference type="Pfam" id="PF11149">
    <property type="entry name" value="DUF2924"/>
    <property type="match status" value="1"/>
</dbReference>
<dbReference type="InterPro" id="IPR021322">
    <property type="entry name" value="DUF2924"/>
</dbReference>
<accession>A0ABS1U9N6</accession>
<name>A0ABS1U9N6_9PROT</name>
<gene>
    <name evidence="1" type="ORF">JMJ56_25715</name>
</gene>